<organism evidence="1 2">
    <name type="scientific">Mycobacterium dioxanotrophicus</name>
    <dbReference type="NCBI Taxonomy" id="482462"/>
    <lineage>
        <taxon>Bacteria</taxon>
        <taxon>Bacillati</taxon>
        <taxon>Actinomycetota</taxon>
        <taxon>Actinomycetes</taxon>
        <taxon>Mycobacteriales</taxon>
        <taxon>Mycobacteriaceae</taxon>
        <taxon>Mycobacterium</taxon>
    </lineage>
</organism>
<dbReference type="RefSeq" id="WP_087083841.1">
    <property type="nucleotide sequence ID" value="NZ_CP020812.1"/>
</dbReference>
<reference evidence="1 2" key="1">
    <citation type="submission" date="2017-04" db="EMBL/GenBank/DDBJ databases">
        <title>Whole Genome Sequence of 1,4-Dioxane Degrading Bacterium Mycobacterium dioxanotrophicus PH-06.</title>
        <authorList>
            <person name="He Y."/>
        </authorList>
    </citation>
    <scope>NUCLEOTIDE SEQUENCE [LARGE SCALE GENOMIC DNA]</scope>
    <source>
        <strain evidence="1 2">PH-06</strain>
        <plasmid evidence="1 2">unnamed3</plasmid>
    </source>
</reference>
<evidence type="ECO:0008006" key="3">
    <source>
        <dbReference type="Google" id="ProtNLM"/>
    </source>
</evidence>
<keyword evidence="2" id="KW-1185">Reference proteome</keyword>
<protein>
    <recommendedName>
        <fullName evidence="3">DNA-binding protein</fullName>
    </recommendedName>
</protein>
<keyword evidence="1" id="KW-0614">Plasmid</keyword>
<proteinExistence type="predicted"/>
<evidence type="ECO:0000313" key="2">
    <source>
        <dbReference type="Proteomes" id="UP000195331"/>
    </source>
</evidence>
<dbReference type="KEGG" id="mdx:BTO20_38385"/>
<geneLocation type="plasmid" evidence="1 2">
    <name>unnamed3</name>
</geneLocation>
<evidence type="ECO:0000313" key="1">
    <source>
        <dbReference type="EMBL" id="ART74474.1"/>
    </source>
</evidence>
<accession>A0A1Y0CHF6</accession>
<dbReference type="EMBL" id="CP020812">
    <property type="protein sequence ID" value="ART74474.1"/>
    <property type="molecule type" value="Genomic_DNA"/>
</dbReference>
<sequence length="194" mass="21122">MSTTDELERLLQERFEISTTQFVDALKFLPITRPWAASLAEDAARLLDEAGLVENPDAFVAAGTEVAGEVARLAVTAFTADEVASGLGISASRVRQKRLAGELWAIPDGQTWVFPILQFETGDDGGPTRQVRGLDQVLKQLPADLHPVAVAGFLRTPQPDLFHERPRTVIEWLRDGGEVDKAAAVAANADWYTV</sequence>
<name>A0A1Y0CHF6_9MYCO</name>
<dbReference type="AlphaFoldDB" id="A0A1Y0CHF6"/>
<dbReference type="Proteomes" id="UP000195331">
    <property type="component" value="Plasmid unnamed3"/>
</dbReference>
<dbReference type="OrthoDB" id="3259391at2"/>
<gene>
    <name evidence="1" type="ORF">BTO20_38385</name>
</gene>